<gene>
    <name evidence="1" type="ORF">OCU04_007215</name>
</gene>
<organism evidence="1 2">
    <name type="scientific">Sclerotinia nivalis</name>
    <dbReference type="NCBI Taxonomy" id="352851"/>
    <lineage>
        <taxon>Eukaryota</taxon>
        <taxon>Fungi</taxon>
        <taxon>Dikarya</taxon>
        <taxon>Ascomycota</taxon>
        <taxon>Pezizomycotina</taxon>
        <taxon>Leotiomycetes</taxon>
        <taxon>Helotiales</taxon>
        <taxon>Sclerotiniaceae</taxon>
        <taxon>Sclerotinia</taxon>
    </lineage>
</organism>
<keyword evidence="2" id="KW-1185">Reference proteome</keyword>
<name>A0A9X0ALD0_9HELO</name>
<dbReference type="AlphaFoldDB" id="A0A9X0ALD0"/>
<accession>A0A9X0ALD0</accession>
<proteinExistence type="predicted"/>
<dbReference type="Proteomes" id="UP001152300">
    <property type="component" value="Unassembled WGS sequence"/>
</dbReference>
<evidence type="ECO:0000313" key="2">
    <source>
        <dbReference type="Proteomes" id="UP001152300"/>
    </source>
</evidence>
<sequence>MNESNPKCLWPLLFSLSMDIRHDQKPSLWYGSPLKKSQLDLECVSFNFCVLKPSQKSKIFIKTPKDGFSWFFMLFEFQPFLNPCSPDLQDLEINNFISALVKPLLVLHQVLFKLHYPYHHHSFQ</sequence>
<dbReference type="EMBL" id="JAPEIS010000007">
    <property type="protein sequence ID" value="KAJ8064911.1"/>
    <property type="molecule type" value="Genomic_DNA"/>
</dbReference>
<reference evidence="1" key="1">
    <citation type="submission" date="2022-11" db="EMBL/GenBank/DDBJ databases">
        <title>Genome Resource of Sclerotinia nivalis Strain SnTB1, a Plant Pathogen Isolated from American Ginseng.</title>
        <authorList>
            <person name="Fan S."/>
        </authorList>
    </citation>
    <scope>NUCLEOTIDE SEQUENCE</scope>
    <source>
        <strain evidence="1">SnTB1</strain>
    </source>
</reference>
<protein>
    <submittedName>
        <fullName evidence="1">Uncharacterized protein</fullName>
    </submittedName>
</protein>
<evidence type="ECO:0000313" key="1">
    <source>
        <dbReference type="EMBL" id="KAJ8064911.1"/>
    </source>
</evidence>
<comment type="caution">
    <text evidence="1">The sequence shown here is derived from an EMBL/GenBank/DDBJ whole genome shotgun (WGS) entry which is preliminary data.</text>
</comment>